<dbReference type="Gene3D" id="3.30.1330.40">
    <property type="entry name" value="RutC-like"/>
    <property type="match status" value="1"/>
</dbReference>
<dbReference type="RefSeq" id="WP_258826445.1">
    <property type="nucleotide sequence ID" value="NZ_JANUHA010000002.1"/>
</dbReference>
<dbReference type="InterPro" id="IPR035959">
    <property type="entry name" value="RutC-like_sf"/>
</dbReference>
<dbReference type="PANTHER" id="PTHR11803:SF39">
    <property type="entry name" value="2-IMINOBUTANOATE_2-IMINOPROPANOATE DEAMINASE"/>
    <property type="match status" value="1"/>
</dbReference>
<evidence type="ECO:0000313" key="2">
    <source>
        <dbReference type="Proteomes" id="UP001206572"/>
    </source>
</evidence>
<name>A0ABT2AGL1_9BURK</name>
<comment type="caution">
    <text evidence="1">The sequence shown here is derived from an EMBL/GenBank/DDBJ whole genome shotgun (WGS) entry which is preliminary data.</text>
</comment>
<gene>
    <name evidence="1" type="ORF">NX780_03355</name>
</gene>
<keyword evidence="2" id="KW-1185">Reference proteome</keyword>
<protein>
    <submittedName>
        <fullName evidence="1">RidA family protein</fullName>
    </submittedName>
</protein>
<dbReference type="Pfam" id="PF01042">
    <property type="entry name" value="Ribonuc_L-PSP"/>
    <property type="match status" value="1"/>
</dbReference>
<dbReference type="InterPro" id="IPR006175">
    <property type="entry name" value="YjgF/YER057c/UK114"/>
</dbReference>
<accession>A0ABT2AGL1</accession>
<sequence length="123" mass="13267">MPGIERTPSELPLPFSKAVRAGGFLMLSGQIPLGGDGAPLRGTIEEQTASVIERIAATLAQHACRLDDVVRVTVWLSDLALFARFNEVYAGYFKAPHLPARSTVQAKLAFDVDVEIEVTAYAP</sequence>
<proteinExistence type="predicted"/>
<reference evidence="1 2" key="1">
    <citation type="submission" date="2022-08" db="EMBL/GenBank/DDBJ databases">
        <title>Reclassification of Massilia species as members of the genera Telluria, Duganella, Pseudoduganella, Mokoshia gen. nov. and Zemynaea gen. nov. using orthogonal and non-orthogonal genome-based approaches.</title>
        <authorList>
            <person name="Bowman J.P."/>
        </authorList>
    </citation>
    <scope>NUCLEOTIDE SEQUENCE [LARGE SCALE GENOMIC DNA]</scope>
    <source>
        <strain evidence="1 2">JCM 31661</strain>
    </source>
</reference>
<dbReference type="CDD" id="cd00448">
    <property type="entry name" value="YjgF_YER057c_UK114_family"/>
    <property type="match status" value="1"/>
</dbReference>
<dbReference type="SUPFAM" id="SSF55298">
    <property type="entry name" value="YjgF-like"/>
    <property type="match status" value="1"/>
</dbReference>
<organism evidence="1 2">
    <name type="scientific">Massilia agri</name>
    <dbReference type="NCBI Taxonomy" id="1886785"/>
    <lineage>
        <taxon>Bacteria</taxon>
        <taxon>Pseudomonadati</taxon>
        <taxon>Pseudomonadota</taxon>
        <taxon>Betaproteobacteria</taxon>
        <taxon>Burkholderiales</taxon>
        <taxon>Oxalobacteraceae</taxon>
        <taxon>Telluria group</taxon>
        <taxon>Massilia</taxon>
    </lineage>
</organism>
<dbReference type="PANTHER" id="PTHR11803">
    <property type="entry name" value="2-IMINOBUTANOATE/2-IMINOPROPANOATE DEAMINASE RIDA"/>
    <property type="match status" value="1"/>
</dbReference>
<dbReference type="Proteomes" id="UP001206572">
    <property type="component" value="Unassembled WGS sequence"/>
</dbReference>
<evidence type="ECO:0000313" key="1">
    <source>
        <dbReference type="EMBL" id="MCS0595377.1"/>
    </source>
</evidence>
<dbReference type="EMBL" id="JANUHA010000002">
    <property type="protein sequence ID" value="MCS0595377.1"/>
    <property type="molecule type" value="Genomic_DNA"/>
</dbReference>